<proteinExistence type="predicted"/>
<accession>A0A1X1YMU8</accession>
<dbReference type="RefSeq" id="WP_085263991.1">
    <property type="nucleotide sequence ID" value="NZ_JACKVG010000015.1"/>
</dbReference>
<evidence type="ECO:0000313" key="2">
    <source>
        <dbReference type="Proteomes" id="UP000193866"/>
    </source>
</evidence>
<keyword evidence="2" id="KW-1185">Reference proteome</keyword>
<organism evidence="1 2">
    <name type="scientific">Mycolicibacter longobardus</name>
    <dbReference type="NCBI Taxonomy" id="1108812"/>
    <lineage>
        <taxon>Bacteria</taxon>
        <taxon>Bacillati</taxon>
        <taxon>Actinomycetota</taxon>
        <taxon>Actinomycetes</taxon>
        <taxon>Mycobacteriales</taxon>
        <taxon>Mycobacteriaceae</taxon>
        <taxon>Mycolicibacter</taxon>
    </lineage>
</organism>
<dbReference type="AlphaFoldDB" id="A0A1X1YMU8"/>
<gene>
    <name evidence="1" type="ORF">AWC16_08050</name>
</gene>
<evidence type="ECO:0000313" key="1">
    <source>
        <dbReference type="EMBL" id="ORW12355.1"/>
    </source>
</evidence>
<protein>
    <submittedName>
        <fullName evidence="1">Uncharacterized protein</fullName>
    </submittedName>
</protein>
<sequence length="61" mass="6637">MSALDDGEFGAELVTDLATLARDRRTFLARGIRMPLQDAEREAGLTDADIWRFLDSPAAAG</sequence>
<reference evidence="1 2" key="1">
    <citation type="submission" date="2016-01" db="EMBL/GenBank/DDBJ databases">
        <title>The new phylogeny of the genus Mycobacterium.</title>
        <authorList>
            <person name="Tarcisio F."/>
            <person name="Conor M."/>
            <person name="Antonella G."/>
            <person name="Elisabetta G."/>
            <person name="Giulia F.S."/>
            <person name="Sara T."/>
            <person name="Anna F."/>
            <person name="Clotilde B."/>
            <person name="Roberto B."/>
            <person name="Veronica D.S."/>
            <person name="Fabio R."/>
            <person name="Monica P."/>
            <person name="Olivier J."/>
            <person name="Enrico T."/>
            <person name="Nicola S."/>
        </authorList>
    </citation>
    <scope>NUCLEOTIDE SEQUENCE [LARGE SCALE GENOMIC DNA]</scope>
    <source>
        <strain evidence="1 2">DSM 45394</strain>
    </source>
</reference>
<dbReference type="Proteomes" id="UP000193866">
    <property type="component" value="Unassembled WGS sequence"/>
</dbReference>
<name>A0A1X1YMU8_9MYCO</name>
<comment type="caution">
    <text evidence="1">The sequence shown here is derived from an EMBL/GenBank/DDBJ whole genome shotgun (WGS) entry which is preliminary data.</text>
</comment>
<dbReference type="EMBL" id="LQPG01000011">
    <property type="protein sequence ID" value="ORW12355.1"/>
    <property type="molecule type" value="Genomic_DNA"/>
</dbReference>
<dbReference type="OrthoDB" id="4763132at2"/>